<comment type="caution">
    <text evidence="1">The sequence shown here is derived from an EMBL/GenBank/DDBJ whole genome shotgun (WGS) entry which is preliminary data.</text>
</comment>
<keyword evidence="2" id="KW-1185">Reference proteome</keyword>
<organism evidence="1 2">
    <name type="scientific">Flavobacterium frigidarium</name>
    <dbReference type="NCBI Taxonomy" id="99286"/>
    <lineage>
        <taxon>Bacteria</taxon>
        <taxon>Pseudomonadati</taxon>
        <taxon>Bacteroidota</taxon>
        <taxon>Flavobacteriia</taxon>
        <taxon>Flavobacteriales</taxon>
        <taxon>Flavobacteriaceae</taxon>
        <taxon>Flavobacterium</taxon>
    </lineage>
</organism>
<sequence length="534" mass="58112">MFNSSFFKKILLASVAISLFSCDKDVNTIGDGIVGDDHFGFEKLTSEVIAYNQKISAVQSNNLPVNALGIYDTEAFGTTTANFNTQVALQTVAPTFGNNPVIESVVLTIPYFSVQKTIDVNGDSTYELDSIYGPSDAKIKLSVYESGYFMRNLDPTTGFKETQKYYTDQNSDFDNSKVGARLNDATDVTENDAFVFSAAEYKSSVTTDGVTTVTRTKPGMRLNLNKAYFKTKIIDASNSGKLATADTFRDYFRGLYFKVEKSGTSPSALAMLNFSEGKITINYKEDTSLTDATRVDKSVVINLTGNTVSLLQESNKKAAYTDATTNANKITGDEKLYLKGGQGSMAIVELFGKDLYGSDGKTGTPNGVADELDILRSNNWLINEANLVFHVDATTSGSDAKVNRIYLYDVDNSTRVADHASDGTASASLKASKLIFNGLLNKTTESDNTYKIRITDQIRNLIKNQDSTNVKLGVVVTEDINTISTSKLKVANSTIEDVATASVMSPQGVVLYGSKAVSADKRLKLEIYYTKSNK</sequence>
<proteinExistence type="predicted"/>
<dbReference type="Proteomes" id="UP001568894">
    <property type="component" value="Unassembled WGS sequence"/>
</dbReference>
<reference evidence="1 2" key="1">
    <citation type="submission" date="2023-05" db="EMBL/GenBank/DDBJ databases">
        <title>Adaptations of aquatic viruses from atmosphere-close ecosystems of the Central Arctic Ocean.</title>
        <authorList>
            <person name="Rahlff J."/>
            <person name="Holmfeldt K."/>
        </authorList>
    </citation>
    <scope>NUCLEOTIDE SEQUENCE [LARGE SCALE GENOMIC DNA]</scope>
    <source>
        <strain evidence="1 2">Arc14</strain>
    </source>
</reference>
<dbReference type="InterPro" id="IPR025366">
    <property type="entry name" value="DUF4270"/>
</dbReference>
<dbReference type="Pfam" id="PF14092">
    <property type="entry name" value="DUF4270"/>
    <property type="match status" value="1"/>
</dbReference>
<dbReference type="RefSeq" id="WP_339654018.1">
    <property type="nucleotide sequence ID" value="NZ_CAXBLC010000002.1"/>
</dbReference>
<accession>A0ABV4KB68</accession>
<dbReference type="EMBL" id="JASMRN010000004">
    <property type="protein sequence ID" value="MEZ7514812.1"/>
    <property type="molecule type" value="Genomic_DNA"/>
</dbReference>
<gene>
    <name evidence="1" type="ORF">QO192_05885</name>
</gene>
<name>A0ABV4KB68_9FLAO</name>
<evidence type="ECO:0000313" key="1">
    <source>
        <dbReference type="EMBL" id="MEZ7514812.1"/>
    </source>
</evidence>
<protein>
    <submittedName>
        <fullName evidence="1">DUF4270 domain-containing protein</fullName>
    </submittedName>
</protein>
<evidence type="ECO:0000313" key="2">
    <source>
        <dbReference type="Proteomes" id="UP001568894"/>
    </source>
</evidence>